<dbReference type="EMBL" id="JAECZO010000005">
    <property type="protein sequence ID" value="KAK7200405.1"/>
    <property type="molecule type" value="Genomic_DNA"/>
</dbReference>
<proteinExistence type="predicted"/>
<dbReference type="Gene3D" id="3.30.70.330">
    <property type="match status" value="1"/>
</dbReference>
<keyword evidence="1" id="KW-0677">Repeat</keyword>
<dbReference type="GO" id="GO:0010629">
    <property type="term" value="P:negative regulation of gene expression"/>
    <property type="evidence" value="ECO:0007669"/>
    <property type="project" value="UniProtKB-ARBA"/>
</dbReference>
<dbReference type="GO" id="GO:0003729">
    <property type="term" value="F:mRNA binding"/>
    <property type="evidence" value="ECO:0007669"/>
    <property type="project" value="UniProtKB-ARBA"/>
</dbReference>
<sequence>MSLPVHGGADAAPAPASQNAPIAETVPAPTVPPGQTAPVVTAAVPAIGSSSSNIFGGYTSDPDALRNLIVNYLPPLMNEAQVYELFGQFGKIESVKIIYDKITGESRGYGFVKYQFFFSATYAVSCLNRFEIGGKKLKVAYANAPAAKDAYEMLRLSTMALNMQQQQAMQSMYYNQMVLSREEGASAAAAAAAAAAGSGSMSAAMGGGGGYNPYMNGGSSGYAMGQRGGGGGGGGYGQSMPHGVYHGMPHGMHQAMPGTAPYRAGSSMGGSRSVTPSIAPIGF</sequence>
<feature type="region of interest" description="Disordered" evidence="4">
    <location>
        <begin position="263"/>
        <end position="283"/>
    </location>
</feature>
<dbReference type="GO" id="GO:0005737">
    <property type="term" value="C:cytoplasm"/>
    <property type="evidence" value="ECO:0007669"/>
    <property type="project" value="UniProtKB-ARBA"/>
</dbReference>
<dbReference type="Proteomes" id="UP001430356">
    <property type="component" value="Unassembled WGS sequence"/>
</dbReference>
<keyword evidence="7" id="KW-1185">Reference proteome</keyword>
<evidence type="ECO:0000313" key="7">
    <source>
        <dbReference type="Proteomes" id="UP001430356"/>
    </source>
</evidence>
<evidence type="ECO:0000256" key="4">
    <source>
        <dbReference type="SAM" id="MobiDB-lite"/>
    </source>
</evidence>
<dbReference type="InterPro" id="IPR052462">
    <property type="entry name" value="SLIRP/GR-RBP-like"/>
</dbReference>
<dbReference type="InterPro" id="IPR000504">
    <property type="entry name" value="RRM_dom"/>
</dbReference>
<dbReference type="SUPFAM" id="SSF54928">
    <property type="entry name" value="RNA-binding domain, RBD"/>
    <property type="match status" value="1"/>
</dbReference>
<dbReference type="PANTHER" id="PTHR48027">
    <property type="entry name" value="HETEROGENEOUS NUCLEAR RIBONUCLEOPROTEIN 87F-RELATED"/>
    <property type="match status" value="1"/>
</dbReference>
<evidence type="ECO:0000313" key="6">
    <source>
        <dbReference type="EMBL" id="KAK7200405.1"/>
    </source>
</evidence>
<gene>
    <name evidence="6" type="ORF">NESM_000094600</name>
</gene>
<organism evidence="6 7">
    <name type="scientific">Novymonas esmeraldas</name>
    <dbReference type="NCBI Taxonomy" id="1808958"/>
    <lineage>
        <taxon>Eukaryota</taxon>
        <taxon>Discoba</taxon>
        <taxon>Euglenozoa</taxon>
        <taxon>Kinetoplastea</taxon>
        <taxon>Metakinetoplastina</taxon>
        <taxon>Trypanosomatida</taxon>
        <taxon>Trypanosomatidae</taxon>
        <taxon>Novymonas</taxon>
    </lineage>
</organism>
<dbReference type="SMART" id="SM00360">
    <property type="entry name" value="RRM"/>
    <property type="match status" value="1"/>
</dbReference>
<dbReference type="InterPro" id="IPR012677">
    <property type="entry name" value="Nucleotide-bd_a/b_plait_sf"/>
</dbReference>
<dbReference type="GO" id="GO:0009967">
    <property type="term" value="P:positive regulation of signal transduction"/>
    <property type="evidence" value="ECO:0007669"/>
    <property type="project" value="UniProtKB-ARBA"/>
</dbReference>
<evidence type="ECO:0000256" key="1">
    <source>
        <dbReference type="ARBA" id="ARBA00022737"/>
    </source>
</evidence>
<dbReference type="FunFam" id="3.30.70.330:FF:000383">
    <property type="entry name" value="Sex lethal, isoform D"/>
    <property type="match status" value="1"/>
</dbReference>
<dbReference type="PROSITE" id="PS50102">
    <property type="entry name" value="RRM"/>
    <property type="match status" value="1"/>
</dbReference>
<keyword evidence="2 3" id="KW-0694">RNA-binding</keyword>
<dbReference type="Pfam" id="PF00076">
    <property type="entry name" value="RRM_1"/>
    <property type="match status" value="1"/>
</dbReference>
<evidence type="ECO:0000259" key="5">
    <source>
        <dbReference type="PROSITE" id="PS50102"/>
    </source>
</evidence>
<reference evidence="6 7" key="1">
    <citation type="journal article" date="2021" name="MBio">
        <title>A New Model Trypanosomatid, Novymonas esmeraldas: Genomic Perception of Its 'Candidatus Pandoraea novymonadis' Endosymbiont.</title>
        <authorList>
            <person name="Zakharova A."/>
            <person name="Saura A."/>
            <person name="Butenko A."/>
            <person name="Podesvova L."/>
            <person name="Warmusova S."/>
            <person name="Kostygov A.Y."/>
            <person name="Nenarokova A."/>
            <person name="Lukes J."/>
            <person name="Opperdoes F.R."/>
            <person name="Yurchenko V."/>
        </authorList>
    </citation>
    <scope>NUCLEOTIDE SEQUENCE [LARGE SCALE GENOMIC DNA]</scope>
    <source>
        <strain evidence="6 7">E262AT.01</strain>
    </source>
</reference>
<name>A0AAW0F535_9TRYP</name>
<protein>
    <submittedName>
        <fullName evidence="6">RNA-binding protein</fullName>
    </submittedName>
</protein>
<evidence type="ECO:0000256" key="2">
    <source>
        <dbReference type="ARBA" id="ARBA00022884"/>
    </source>
</evidence>
<comment type="caution">
    <text evidence="6">The sequence shown here is derived from an EMBL/GenBank/DDBJ whole genome shotgun (WGS) entry which is preliminary data.</text>
</comment>
<dbReference type="AlphaFoldDB" id="A0AAW0F535"/>
<accession>A0AAW0F535</accession>
<feature type="domain" description="RRM" evidence="5">
    <location>
        <begin position="66"/>
        <end position="144"/>
    </location>
</feature>
<evidence type="ECO:0000256" key="3">
    <source>
        <dbReference type="PROSITE-ProRule" id="PRU00176"/>
    </source>
</evidence>
<dbReference type="InterPro" id="IPR035979">
    <property type="entry name" value="RBD_domain_sf"/>
</dbReference>